<dbReference type="SUPFAM" id="SSF56672">
    <property type="entry name" value="DNA/RNA polymerases"/>
    <property type="match status" value="1"/>
</dbReference>
<evidence type="ECO:0000256" key="10">
    <source>
        <dbReference type="ARBA" id="ARBA00022908"/>
    </source>
</evidence>
<evidence type="ECO:0000256" key="8">
    <source>
        <dbReference type="ARBA" id="ARBA00022842"/>
    </source>
</evidence>
<evidence type="ECO:0000256" key="14">
    <source>
        <dbReference type="ARBA" id="ARBA00023128"/>
    </source>
</evidence>
<keyword evidence="6" id="KW-0255">Endonuclease</keyword>
<dbReference type="InterPro" id="IPR036397">
    <property type="entry name" value="RNaseH_sf"/>
</dbReference>
<keyword evidence="5" id="KW-0479">Metal-binding</keyword>
<protein>
    <submittedName>
        <fullName evidence="21">Centrolene gag-pol polymerase</fullName>
    </submittedName>
</protein>
<evidence type="ECO:0000256" key="9">
    <source>
        <dbReference type="ARBA" id="ARBA00022884"/>
    </source>
</evidence>
<keyword evidence="4" id="KW-0540">Nuclease</keyword>
<keyword evidence="11" id="KW-0695">RNA-directed DNA polymerase</keyword>
<dbReference type="GO" id="GO:0006310">
    <property type="term" value="P:DNA recombination"/>
    <property type="evidence" value="ECO:0007669"/>
    <property type="project" value="UniProtKB-KW"/>
</dbReference>
<keyword evidence="15" id="KW-0233">DNA recombination</keyword>
<dbReference type="GO" id="GO:0005739">
    <property type="term" value="C:mitochondrion"/>
    <property type="evidence" value="ECO:0007669"/>
    <property type="project" value="UniProtKB-SubCell"/>
</dbReference>
<sequence>MAGTNVTMAQLLELVKAMGNANTVATVRQRTFQALPALNSETDLSGWEFQLTQSLMYHGLEDYIKANIQPPAEEGTPAFDQWRTNNLDIQNLMMASVKKPEIRQRILNLGWKADGIGAYGLYQKIIQALQRGTFDIAGMLLEEYFTLKRANFASFQAYFSRLEVLRRRLDTMEIKIGHVAHLWAALNGIKTAYPDLYDRLARKMEDGTMTWSLLCQEYSAKAVTEETTPAHSKITIETTKAPAATTPSPATSSTSTKKCDQCTKGLRKGNQHCMGCGRHHPKGKACWWCDPDKAPKDWEHREKAQADRQERRQSTGSSTGTLQGHTGGVTNTGSSRDRPAHSTLMLSNNFANISLPTYHDDNQSDFRLGPPEAALSSVDTPEVQQAVEAFKDHVYYDSGCADFVFNKLKWFTELHLLPKGKEKRFLSSSRDITKCSYQGAAALQSTLSSGQAITLELKEAVYHLQAPVNLISAGKLLDKGIFWDQESHNLVLRGTKQVVCELTRNNNIYQMNTTPGANFSKVSLAKTPIKAVIASINYRVIHRRLMHANKDDIYKACTQAGIKLVGNNFFCEPYVMAKITDQLGSSTPSQTNNPFDFIRIDVVTHKNPRYLGYKYSIQYVDMWSGYKWINFTVEKKQVFDKVKDFETKIARQTGHKISIIGLNGGTEFAQGSGTFDDSRMAAWADQEGITILKTVPHSPWMNGKVERAARTTLNRTRAIMLAYKVPEKLFPFVMQSVVYVGNLLPSRVNEGDISAHEKYTTRLNMPEGERKPYIRHLRSYFCDAYYYVKPAYRANSDKFTARAEKGKLIGYADIHGKIYWVWNPVTNKVVKVNAVKFNEGDSYRPDDDEYMDIEYEAVFTDSTIAEEEDAVTNRTVSLGRKVTFDDKPTTILEPDPQQSAPTVETGKAKDPGQTILPTPKATPSPTLPPLPEASDVEDFFDAEEVEDIRSEAPIPPNHDQAPYTTDSPAMRELTSPARLMGGEEGEAMGGPGDDQADGRLLDSGTESLVEDSDDDFEPDTGHMEEAVASPPAQERPRRATTKNQGPGFYKKLQQGKHPYQGFFTVHLDNPRLREVVAYALSTVKIDHLLQTINKSHIPRNYRQARKLENYHKYWLPAMKEQDAGLLEKDVYELVDTPKGYNVLPSKWVYDEKMDPQTGEVKARARWVVCGNFDRDSWATQDVYAAVVSSVAVKCFWAITAVNDWECLQYDFKMAFLNAKIPDTAQYYVRPPDSLGKPLGKVCRLKRALYGLRKSPIYWYETVKPIIVELGFDTLSSDLCLFRHKETGALVVLYVDDLLISAPTTKIIKDIATGLESKYGIKKLGEPKRFLGFDIVRNRGKRQVYLSQVAYIDALLEKFGYKDMAGVATPWPAKLELPFTWEKMTAEVKEYIRKTGALNWLSTGTRPDITFTVNRLCGGNSGPSPRHLELMKHLFRYLAATRKLCIVLGGSEFSAEDMKLVGFADASHADVLPWRYSTGGHVVFVAGGPVLWKSKKQTFVALSTTEAEFANLTPTGYSLQWVSKILEDCGVPQPRPYMLYTDSKNAEITVLNPQNIARTRCIDIRYKWVGEQVKEGRFGIQHISGLEMPADGFTKALQREKHAKFVQLLGMRDFPV</sequence>
<comment type="catalytic activity">
    <reaction evidence="18">
        <text>DNA(n) + a 2'-deoxyribonucleoside 5'-triphosphate = DNA(n+1) + diphosphate</text>
        <dbReference type="Rhea" id="RHEA:22508"/>
        <dbReference type="Rhea" id="RHEA-COMP:17339"/>
        <dbReference type="Rhea" id="RHEA-COMP:17340"/>
        <dbReference type="ChEBI" id="CHEBI:33019"/>
        <dbReference type="ChEBI" id="CHEBI:61560"/>
        <dbReference type="ChEBI" id="CHEBI:173112"/>
        <dbReference type="EC" id="2.7.7.7"/>
    </reaction>
</comment>
<feature type="compositionally biased region" description="Pro residues" evidence="19">
    <location>
        <begin position="920"/>
        <end position="931"/>
    </location>
</feature>
<evidence type="ECO:0000256" key="3">
    <source>
        <dbReference type="ARBA" id="ARBA00022695"/>
    </source>
</evidence>
<keyword evidence="7" id="KW-0378">Hydrolase</keyword>
<dbReference type="InterPro" id="IPR039537">
    <property type="entry name" value="Retrotran_Ty1/copia-like"/>
</dbReference>
<dbReference type="Gene3D" id="3.30.420.10">
    <property type="entry name" value="Ribonuclease H-like superfamily/Ribonuclease H"/>
    <property type="match status" value="1"/>
</dbReference>
<feature type="region of interest" description="Disordered" evidence="19">
    <location>
        <begin position="226"/>
        <end position="261"/>
    </location>
</feature>
<evidence type="ECO:0000259" key="20">
    <source>
        <dbReference type="PROSITE" id="PS50994"/>
    </source>
</evidence>
<dbReference type="GO" id="GO:0032196">
    <property type="term" value="P:transposition"/>
    <property type="evidence" value="ECO:0007669"/>
    <property type="project" value="UniProtKB-KW"/>
</dbReference>
<name>A0A090D3S8_PODAN</name>
<dbReference type="Pfam" id="PF07727">
    <property type="entry name" value="RVT_2"/>
    <property type="match status" value="1"/>
</dbReference>
<dbReference type="GO" id="GO:0003964">
    <property type="term" value="F:RNA-directed DNA polymerase activity"/>
    <property type="evidence" value="ECO:0007669"/>
    <property type="project" value="UniProtKB-KW"/>
</dbReference>
<feature type="compositionally biased region" description="Acidic residues" evidence="19">
    <location>
        <begin position="1008"/>
        <end position="1018"/>
    </location>
</feature>
<dbReference type="CDD" id="cd09272">
    <property type="entry name" value="RNase_HI_RT_Ty1"/>
    <property type="match status" value="1"/>
</dbReference>
<accession>A0A090D3S8</accession>
<evidence type="ECO:0000256" key="6">
    <source>
        <dbReference type="ARBA" id="ARBA00022759"/>
    </source>
</evidence>
<reference evidence="21 22" key="1">
    <citation type="journal article" date="2008" name="Genome Biol.">
        <title>The genome sequence of the model ascomycete fungus Podospora anserina.</title>
        <authorList>
            <person name="Espagne E."/>
            <person name="Lespinet O."/>
            <person name="Malagnac F."/>
            <person name="Da Silva C."/>
            <person name="Jaillon O."/>
            <person name="Porcel B.M."/>
            <person name="Couloux A."/>
            <person name="Aury J.-M."/>
            <person name="Segurens B."/>
            <person name="Poulain J."/>
            <person name="Anthouard V."/>
            <person name="Grossetete S."/>
            <person name="Khalili H."/>
            <person name="Coppin E."/>
            <person name="Dequard-Chablat M."/>
            <person name="Picard M."/>
            <person name="Contamine V."/>
            <person name="Arnaise S."/>
            <person name="Bourdais A."/>
            <person name="Berteaux-Lecellier V."/>
            <person name="Gautheret D."/>
            <person name="de Vries R.P."/>
            <person name="Battaglia E."/>
            <person name="Coutinho P.M."/>
            <person name="Danchin E.G.J."/>
            <person name="Henrissat B."/>
            <person name="El Khoury R."/>
            <person name="Sainsard-Chanet A."/>
            <person name="Boivin A."/>
            <person name="Pinan-Lucarre B."/>
            <person name="Sellem C.H."/>
            <person name="Debuchy R."/>
            <person name="Wincker P."/>
            <person name="Weissenbach J."/>
            <person name="Silar P."/>
        </authorList>
    </citation>
    <scope>NUCLEOTIDE SEQUENCE [LARGE SCALE GENOMIC DNA]</scope>
    <source>
        <strain evidence="22">S / ATCC MYA-4624 / DSM 980 / FGSC 10383</strain>
    </source>
</reference>
<dbReference type="PANTHER" id="PTHR42648">
    <property type="entry name" value="TRANSPOSASE, PUTATIVE-RELATED"/>
    <property type="match status" value="1"/>
</dbReference>
<evidence type="ECO:0000256" key="5">
    <source>
        <dbReference type="ARBA" id="ARBA00022723"/>
    </source>
</evidence>
<dbReference type="InterPro" id="IPR043502">
    <property type="entry name" value="DNA/RNA_pol_sf"/>
</dbReference>
<keyword evidence="14" id="KW-0496">Mitochondrion</keyword>
<feature type="region of interest" description="Disordered" evidence="19">
    <location>
        <begin position="981"/>
        <end position="1000"/>
    </location>
</feature>
<evidence type="ECO:0000256" key="4">
    <source>
        <dbReference type="ARBA" id="ARBA00022722"/>
    </source>
</evidence>
<comment type="subcellular location">
    <subcellularLocation>
        <location evidence="1">Mitochondrion</location>
    </subcellularLocation>
</comment>
<keyword evidence="2" id="KW-0815">Transposition</keyword>
<keyword evidence="9" id="KW-0694">RNA-binding</keyword>
<organism evidence="21 22">
    <name type="scientific">Podospora anserina (strain S / ATCC MYA-4624 / DSM 980 / FGSC 10383)</name>
    <name type="common">Pleurage anserina</name>
    <dbReference type="NCBI Taxonomy" id="515849"/>
    <lineage>
        <taxon>Eukaryota</taxon>
        <taxon>Fungi</taxon>
        <taxon>Dikarya</taxon>
        <taxon>Ascomycota</taxon>
        <taxon>Pezizomycotina</taxon>
        <taxon>Sordariomycetes</taxon>
        <taxon>Sordariomycetidae</taxon>
        <taxon>Sordariales</taxon>
        <taxon>Podosporaceae</taxon>
        <taxon>Podospora</taxon>
        <taxon>Podospora anserina</taxon>
    </lineage>
</organism>
<dbReference type="GO" id="GO:0003887">
    <property type="term" value="F:DNA-directed DNA polymerase activity"/>
    <property type="evidence" value="ECO:0007669"/>
    <property type="project" value="UniProtKB-KW"/>
</dbReference>
<evidence type="ECO:0000256" key="2">
    <source>
        <dbReference type="ARBA" id="ARBA00022578"/>
    </source>
</evidence>
<comment type="catalytic activity">
    <reaction evidence="17">
        <text>DNA(n) + a 2'-deoxyribonucleoside 5'-triphosphate = DNA(n+1) + diphosphate</text>
        <dbReference type="Rhea" id="RHEA:22508"/>
        <dbReference type="Rhea" id="RHEA-COMP:17339"/>
        <dbReference type="Rhea" id="RHEA-COMP:17340"/>
        <dbReference type="ChEBI" id="CHEBI:33019"/>
        <dbReference type="ChEBI" id="CHEBI:61560"/>
        <dbReference type="ChEBI" id="CHEBI:173112"/>
        <dbReference type="EC" id="2.7.7.49"/>
    </reaction>
</comment>
<evidence type="ECO:0000256" key="13">
    <source>
        <dbReference type="ARBA" id="ARBA00023125"/>
    </source>
</evidence>
<keyword evidence="10" id="KW-0229">DNA integration</keyword>
<evidence type="ECO:0000256" key="18">
    <source>
        <dbReference type="ARBA" id="ARBA00049244"/>
    </source>
</evidence>
<evidence type="ECO:0000313" key="22">
    <source>
        <dbReference type="Proteomes" id="UP000001197"/>
    </source>
</evidence>
<dbReference type="GO" id="GO:0004519">
    <property type="term" value="F:endonuclease activity"/>
    <property type="evidence" value="ECO:0007669"/>
    <property type="project" value="UniProtKB-KW"/>
</dbReference>
<keyword evidence="16" id="KW-0511">Multifunctional enzyme</keyword>
<evidence type="ECO:0000256" key="12">
    <source>
        <dbReference type="ARBA" id="ARBA00022932"/>
    </source>
</evidence>
<dbReference type="InterPro" id="IPR001584">
    <property type="entry name" value="Integrase_cat-core"/>
</dbReference>
<evidence type="ECO:0000313" key="21">
    <source>
        <dbReference type="EMBL" id="CDP22833.1"/>
    </source>
</evidence>
<keyword evidence="13" id="KW-0238">DNA-binding</keyword>
<feature type="region of interest" description="Disordered" evidence="19">
    <location>
        <begin position="948"/>
        <end position="969"/>
    </location>
</feature>
<dbReference type="STRING" id="515849.A0A090D3S8"/>
<evidence type="ECO:0000256" key="16">
    <source>
        <dbReference type="ARBA" id="ARBA00023268"/>
    </source>
</evidence>
<feature type="region of interest" description="Disordered" evidence="19">
    <location>
        <begin position="1006"/>
        <end position="1048"/>
    </location>
</feature>
<evidence type="ECO:0000256" key="11">
    <source>
        <dbReference type="ARBA" id="ARBA00022918"/>
    </source>
</evidence>
<feature type="region of interest" description="Disordered" evidence="19">
    <location>
        <begin position="886"/>
        <end position="934"/>
    </location>
</feature>
<evidence type="ECO:0000256" key="1">
    <source>
        <dbReference type="ARBA" id="ARBA00004173"/>
    </source>
</evidence>
<feature type="region of interest" description="Disordered" evidence="19">
    <location>
        <begin position="299"/>
        <end position="341"/>
    </location>
</feature>
<keyword evidence="12" id="KW-0808">Transferase</keyword>
<evidence type="ECO:0000256" key="19">
    <source>
        <dbReference type="SAM" id="MobiDB-lite"/>
    </source>
</evidence>
<dbReference type="Pfam" id="PF25597">
    <property type="entry name" value="SH3_retrovirus"/>
    <property type="match status" value="1"/>
</dbReference>
<dbReference type="InterPro" id="IPR013103">
    <property type="entry name" value="RVT_2"/>
</dbReference>
<dbReference type="GO" id="GO:0003677">
    <property type="term" value="F:DNA binding"/>
    <property type="evidence" value="ECO:0007669"/>
    <property type="project" value="UniProtKB-KW"/>
</dbReference>
<dbReference type="InParanoid" id="A0A090D3S8"/>
<keyword evidence="8" id="KW-0460">Magnesium</keyword>
<reference evidence="22" key="2">
    <citation type="journal article" date="2014" name="Genetics">
        <title>Maintaining two mating types: Structure of the mating type locus and its role in heterokaryosis in Podospora anserina.</title>
        <authorList>
            <person name="Grognet P."/>
            <person name="Bidard F."/>
            <person name="Kuchly C."/>
            <person name="Tong L.C.H."/>
            <person name="Coppin E."/>
            <person name="Benkhali J.A."/>
            <person name="Couloux A."/>
            <person name="Wincker P."/>
            <person name="Debuchy R."/>
            <person name="Silar P."/>
        </authorList>
    </citation>
    <scope>GENOME REANNOTATION</scope>
    <source>
        <strain evidence="22">S / ATCC MYA-4624 / DSM 980 / FGSC 10383</strain>
    </source>
</reference>
<proteinExistence type="predicted"/>
<keyword evidence="12" id="KW-0239">DNA-directed DNA polymerase</keyword>
<dbReference type="InterPro" id="IPR057670">
    <property type="entry name" value="SH3_retrovirus"/>
</dbReference>
<dbReference type="GO" id="GO:0046872">
    <property type="term" value="F:metal ion binding"/>
    <property type="evidence" value="ECO:0007669"/>
    <property type="project" value="UniProtKB-KW"/>
</dbReference>
<evidence type="ECO:0000256" key="7">
    <source>
        <dbReference type="ARBA" id="ARBA00022801"/>
    </source>
</evidence>
<keyword evidence="22" id="KW-1185">Reference proteome</keyword>
<dbReference type="PANTHER" id="PTHR42648:SF11">
    <property type="entry name" value="TRANSPOSON TY4-P GAG-POL POLYPROTEIN"/>
    <property type="match status" value="1"/>
</dbReference>
<evidence type="ECO:0000256" key="15">
    <source>
        <dbReference type="ARBA" id="ARBA00023172"/>
    </source>
</evidence>
<dbReference type="InterPro" id="IPR012337">
    <property type="entry name" value="RNaseH-like_sf"/>
</dbReference>
<evidence type="ECO:0000256" key="17">
    <source>
        <dbReference type="ARBA" id="ARBA00048173"/>
    </source>
</evidence>
<dbReference type="GO" id="GO:0015074">
    <property type="term" value="P:DNA integration"/>
    <property type="evidence" value="ECO:0007669"/>
    <property type="project" value="UniProtKB-KW"/>
</dbReference>
<feature type="compositionally biased region" description="Basic and acidic residues" evidence="19">
    <location>
        <begin position="299"/>
        <end position="313"/>
    </location>
</feature>
<dbReference type="Proteomes" id="UP000001197">
    <property type="component" value="Chromosome 1"/>
</dbReference>
<dbReference type="GO" id="GO:0005634">
    <property type="term" value="C:nucleus"/>
    <property type="evidence" value="ECO:0007669"/>
    <property type="project" value="UniProtKB-ARBA"/>
</dbReference>
<feature type="compositionally biased region" description="Low complexity" evidence="19">
    <location>
        <begin position="238"/>
        <end position="256"/>
    </location>
</feature>
<dbReference type="GO" id="GO:0016787">
    <property type="term" value="F:hydrolase activity"/>
    <property type="evidence" value="ECO:0007669"/>
    <property type="project" value="UniProtKB-KW"/>
</dbReference>
<dbReference type="FunCoup" id="A0A090D3S8">
    <property type="interactions" value="513"/>
</dbReference>
<feature type="compositionally biased region" description="Polar residues" evidence="19">
    <location>
        <begin position="314"/>
        <end position="334"/>
    </location>
</feature>
<feature type="domain" description="Integrase catalytic" evidence="20">
    <location>
        <begin position="590"/>
        <end position="763"/>
    </location>
</feature>
<dbReference type="GO" id="GO:0003723">
    <property type="term" value="F:RNA binding"/>
    <property type="evidence" value="ECO:0007669"/>
    <property type="project" value="UniProtKB-KW"/>
</dbReference>
<dbReference type="EMBL" id="FO904936">
    <property type="protein sequence ID" value="CDP22833.1"/>
    <property type="molecule type" value="Genomic_DNA"/>
</dbReference>
<keyword evidence="3" id="KW-0548">Nucleotidyltransferase</keyword>
<dbReference type="SUPFAM" id="SSF53098">
    <property type="entry name" value="Ribonuclease H-like"/>
    <property type="match status" value="1"/>
</dbReference>
<dbReference type="PROSITE" id="PS50994">
    <property type="entry name" value="INTEGRASE"/>
    <property type="match status" value="1"/>
</dbReference>